<accession>A0AA87ZBH3</accession>
<evidence type="ECO:0000313" key="1">
    <source>
        <dbReference type="EMBL" id="GMN28425.1"/>
    </source>
</evidence>
<comment type="caution">
    <text evidence="1">The sequence shown here is derived from an EMBL/GenBank/DDBJ whole genome shotgun (WGS) entry which is preliminary data.</text>
</comment>
<keyword evidence="2" id="KW-1185">Reference proteome</keyword>
<name>A0AA87ZBH3_FICCA</name>
<gene>
    <name evidence="1" type="ORF">TIFTF001_050537</name>
</gene>
<evidence type="ECO:0000313" key="2">
    <source>
        <dbReference type="Proteomes" id="UP001187192"/>
    </source>
</evidence>
<reference evidence="1" key="1">
    <citation type="submission" date="2023-07" db="EMBL/GenBank/DDBJ databases">
        <title>draft genome sequence of fig (Ficus carica).</title>
        <authorList>
            <person name="Takahashi T."/>
            <person name="Nishimura K."/>
        </authorList>
    </citation>
    <scope>NUCLEOTIDE SEQUENCE</scope>
</reference>
<dbReference type="AlphaFoldDB" id="A0AA87ZBH3"/>
<protein>
    <submittedName>
        <fullName evidence="1">Uncharacterized protein</fullName>
    </submittedName>
</protein>
<dbReference type="Proteomes" id="UP001187192">
    <property type="component" value="Unassembled WGS sequence"/>
</dbReference>
<dbReference type="EMBL" id="BTGU01008419">
    <property type="protein sequence ID" value="GMN28425.1"/>
    <property type="molecule type" value="Genomic_DNA"/>
</dbReference>
<organism evidence="1 2">
    <name type="scientific">Ficus carica</name>
    <name type="common">Common fig</name>
    <dbReference type="NCBI Taxonomy" id="3494"/>
    <lineage>
        <taxon>Eukaryota</taxon>
        <taxon>Viridiplantae</taxon>
        <taxon>Streptophyta</taxon>
        <taxon>Embryophyta</taxon>
        <taxon>Tracheophyta</taxon>
        <taxon>Spermatophyta</taxon>
        <taxon>Magnoliopsida</taxon>
        <taxon>eudicotyledons</taxon>
        <taxon>Gunneridae</taxon>
        <taxon>Pentapetalae</taxon>
        <taxon>rosids</taxon>
        <taxon>fabids</taxon>
        <taxon>Rosales</taxon>
        <taxon>Moraceae</taxon>
        <taxon>Ficeae</taxon>
        <taxon>Ficus</taxon>
    </lineage>
</organism>
<sequence>MGSHHVSLLKVCRFPCMHAQNFSCELASSPNRPSPRISPLERTHLVGSGAARLEILK</sequence>
<proteinExistence type="predicted"/>